<dbReference type="Pfam" id="PF02550">
    <property type="entry name" value="AcetylCoA_hydro"/>
    <property type="match status" value="1"/>
</dbReference>
<dbReference type="Pfam" id="PF13336">
    <property type="entry name" value="AcetylCoA_hyd_C"/>
    <property type="match status" value="1"/>
</dbReference>
<evidence type="ECO:0000256" key="1">
    <source>
        <dbReference type="ARBA" id="ARBA00009632"/>
    </source>
</evidence>
<feature type="binding site" evidence="3">
    <location>
        <position position="357"/>
    </location>
    <ligand>
        <name>CoA</name>
        <dbReference type="ChEBI" id="CHEBI:57287"/>
    </ligand>
</feature>
<dbReference type="GO" id="GO:0008775">
    <property type="term" value="F:acetate CoA-transferase activity"/>
    <property type="evidence" value="ECO:0007669"/>
    <property type="project" value="InterPro"/>
</dbReference>
<comment type="caution">
    <text evidence="6">The sequence shown here is derived from an EMBL/GenBank/DDBJ whole genome shotgun (WGS) entry which is preliminary data.</text>
</comment>
<evidence type="ECO:0000256" key="3">
    <source>
        <dbReference type="PIRSR" id="PIRSR617821-2"/>
    </source>
</evidence>
<dbReference type="SUPFAM" id="SSF100950">
    <property type="entry name" value="NagB/RpiA/CoA transferase-like"/>
    <property type="match status" value="2"/>
</dbReference>
<accession>A0A931AMP3</accession>
<feature type="domain" description="Acetyl-CoA hydrolase/transferase C-terminal" evidence="5">
    <location>
        <begin position="316"/>
        <end position="462"/>
    </location>
</feature>
<dbReference type="InterPro" id="IPR038460">
    <property type="entry name" value="AcetylCoA_hyd_C_sf"/>
</dbReference>
<dbReference type="Gene3D" id="3.40.1080.20">
    <property type="entry name" value="Acetyl-CoA hydrolase/transferase C-terminal domain"/>
    <property type="match status" value="1"/>
</dbReference>
<reference evidence="6" key="1">
    <citation type="submission" date="2020-11" db="EMBL/GenBank/DDBJ databases">
        <title>Halonatronomonas betainensis gen. nov., sp. nov. a novel haloalkaliphilic representative of the family Halanaerobiacae capable of betaine degradation.</title>
        <authorList>
            <person name="Boltyanskaya Y."/>
            <person name="Kevbrin V."/>
            <person name="Detkova E."/>
            <person name="Grouzdev D.S."/>
            <person name="Koziaeva V."/>
            <person name="Zhilina T."/>
        </authorList>
    </citation>
    <scope>NUCLEOTIDE SEQUENCE</scope>
    <source>
        <strain evidence="6">Z-7014</strain>
    </source>
</reference>
<sequence>MKNRIRNKSLRDKIISADEAAAIIKSGMTIGCSGFTPSGYPKAVPLALVEKAQGEDFNINILTGASVGSELDGALAEAGLINRRYPYQSDKNLRSSINSGDVKYSDIHLSHFPQNIRYGHYGDIDLAIVEAIAITEEGWIVPSSSVGAAPTFLKEAEKIIVELNLKQTLDLEGVHDIYQLADPPEREAISLVQADQRIGSPYIKIDPKKIEGIVITEIEDEISFAAYQDDISNKIASHIIDFLEAEQQAGKLPKELLPLQSGVGAVANAVLSGLCNSNFENIKFYSEVIQDAVLELIDCGKIDIASGTSITLSESGKKQFKENIDLYKDKIILRPQEISNNPEIIRRLGSIAINTAIEADIYGNVNSTHIMGSRMMNGIGGSGDFARNAYLSIFVTSSVAKGGKISSIVPMVSHVDHTEHDVDIIVTEQGLADLRGLSPQERAVEIITKAVSPLYKDKLLDYFERAKNRGGHTPVKLNEALSWHQRYIDTGTMK</sequence>
<dbReference type="InterPro" id="IPR017821">
    <property type="entry name" value="Succinate_CoA_transferase"/>
</dbReference>
<feature type="binding site" evidence="3">
    <location>
        <begin position="262"/>
        <end position="266"/>
    </location>
    <ligand>
        <name>CoA</name>
        <dbReference type="ChEBI" id="CHEBI:57287"/>
    </ligand>
</feature>
<proteinExistence type="inferred from homology"/>
<dbReference type="Gene3D" id="3.30.750.70">
    <property type="entry name" value="4-hydroxybutyrate coenzyme like domains"/>
    <property type="match status" value="1"/>
</dbReference>
<keyword evidence="6" id="KW-0378">Hydrolase</keyword>
<dbReference type="RefSeq" id="WP_270452261.1">
    <property type="nucleotide sequence ID" value="NZ_JADPIE010000001.1"/>
</dbReference>
<evidence type="ECO:0000259" key="4">
    <source>
        <dbReference type="Pfam" id="PF02550"/>
    </source>
</evidence>
<feature type="active site" description="5-glutamyl coenzyme A thioester intermediate" evidence="2">
    <location>
        <position position="287"/>
    </location>
</feature>
<dbReference type="InterPro" id="IPR026888">
    <property type="entry name" value="AcetylCoA_hyd_C"/>
</dbReference>
<comment type="similarity">
    <text evidence="1">Belongs to the acetyl-CoA hydrolase/transferase family.</text>
</comment>
<organism evidence="6 7">
    <name type="scientific">Halonatronomonas betaini</name>
    <dbReference type="NCBI Taxonomy" id="2778430"/>
    <lineage>
        <taxon>Bacteria</taxon>
        <taxon>Bacillati</taxon>
        <taxon>Bacillota</taxon>
        <taxon>Clostridia</taxon>
        <taxon>Halanaerobiales</taxon>
        <taxon>Halarsenatibacteraceae</taxon>
        <taxon>Halonatronomonas</taxon>
    </lineage>
</organism>
<protein>
    <submittedName>
        <fullName evidence="6">Acetyl-CoA hydrolase/transferase family protein</fullName>
    </submittedName>
</protein>
<dbReference type="Proteomes" id="UP000621436">
    <property type="component" value="Unassembled WGS sequence"/>
</dbReference>
<dbReference type="PANTHER" id="PTHR43609:SF1">
    <property type="entry name" value="ACETYL-COA HYDROLASE"/>
    <property type="match status" value="1"/>
</dbReference>
<name>A0A931AMP3_9FIRM</name>
<dbReference type="NCBIfam" id="TIGR03458">
    <property type="entry name" value="YgfH_subfam"/>
    <property type="match status" value="1"/>
</dbReference>
<dbReference type="InterPro" id="IPR003702">
    <property type="entry name" value="ActCoA_hydro_N"/>
</dbReference>
<gene>
    <name evidence="6" type="ORF">I0Q91_00870</name>
</gene>
<dbReference type="PANTHER" id="PTHR43609">
    <property type="entry name" value="ACETYL-COA HYDROLASE"/>
    <property type="match status" value="1"/>
</dbReference>
<evidence type="ECO:0000313" key="7">
    <source>
        <dbReference type="Proteomes" id="UP000621436"/>
    </source>
</evidence>
<dbReference type="AlphaFoldDB" id="A0A931AMP3"/>
<dbReference type="GO" id="GO:0003986">
    <property type="term" value="F:acetyl-CoA hydrolase activity"/>
    <property type="evidence" value="ECO:0007669"/>
    <property type="project" value="TreeGrafter"/>
</dbReference>
<keyword evidence="7" id="KW-1185">Reference proteome</keyword>
<dbReference type="FunFam" id="3.40.1080.20:FF:000001">
    <property type="entry name" value="Acetyl-CoA hydrolase Ach1"/>
    <property type="match status" value="1"/>
</dbReference>
<feature type="binding site" evidence="3">
    <location>
        <position position="381"/>
    </location>
    <ligand>
        <name>CoA</name>
        <dbReference type="ChEBI" id="CHEBI:57287"/>
    </ligand>
</feature>
<evidence type="ECO:0000256" key="2">
    <source>
        <dbReference type="PIRSR" id="PIRSR617821-1"/>
    </source>
</evidence>
<dbReference type="EMBL" id="JADPIE010000001">
    <property type="protein sequence ID" value="MBF8435618.1"/>
    <property type="molecule type" value="Genomic_DNA"/>
</dbReference>
<dbReference type="InterPro" id="IPR037171">
    <property type="entry name" value="NagB/RpiA_transferase-like"/>
</dbReference>
<evidence type="ECO:0000259" key="5">
    <source>
        <dbReference type="Pfam" id="PF13336"/>
    </source>
</evidence>
<dbReference type="GO" id="GO:0006083">
    <property type="term" value="P:acetate metabolic process"/>
    <property type="evidence" value="ECO:0007669"/>
    <property type="project" value="InterPro"/>
</dbReference>
<dbReference type="Gene3D" id="3.40.1080.10">
    <property type="entry name" value="Glutaconate Coenzyme A-transferase"/>
    <property type="match status" value="1"/>
</dbReference>
<feature type="binding site" evidence="3">
    <location>
        <position position="401"/>
    </location>
    <ligand>
        <name>CoA</name>
        <dbReference type="ChEBI" id="CHEBI:57287"/>
    </ligand>
</feature>
<dbReference type="InterPro" id="IPR046433">
    <property type="entry name" value="ActCoA_hydro"/>
</dbReference>
<evidence type="ECO:0000313" key="6">
    <source>
        <dbReference type="EMBL" id="MBF8435618.1"/>
    </source>
</evidence>
<feature type="binding site" evidence="3">
    <location>
        <position position="377"/>
    </location>
    <ligand>
        <name>CoA</name>
        <dbReference type="ChEBI" id="CHEBI:57287"/>
    </ligand>
</feature>
<feature type="domain" description="Acetyl-CoA hydrolase/transferase N-terminal" evidence="4">
    <location>
        <begin position="8"/>
        <end position="213"/>
    </location>
</feature>
<dbReference type="GO" id="GO:0006084">
    <property type="term" value="P:acetyl-CoA metabolic process"/>
    <property type="evidence" value="ECO:0007669"/>
    <property type="project" value="InterPro"/>
</dbReference>